<name>A0ABP9F658_9GAMM</name>
<dbReference type="Proteomes" id="UP001499988">
    <property type="component" value="Unassembled WGS sequence"/>
</dbReference>
<dbReference type="Pfam" id="PF11736">
    <property type="entry name" value="DUF3299"/>
    <property type="match status" value="1"/>
</dbReference>
<feature type="chain" id="PRO_5046105104" evidence="1">
    <location>
        <begin position="20"/>
        <end position="158"/>
    </location>
</feature>
<gene>
    <name evidence="2" type="ORF">GCM10023333_28510</name>
</gene>
<keyword evidence="3" id="KW-1185">Reference proteome</keyword>
<comment type="caution">
    <text evidence="2">The sequence shown here is derived from an EMBL/GenBank/DDBJ whole genome shotgun (WGS) entry which is preliminary data.</text>
</comment>
<organism evidence="2 3">
    <name type="scientific">Ferrimonas pelagia</name>
    <dbReference type="NCBI Taxonomy" id="1177826"/>
    <lineage>
        <taxon>Bacteria</taxon>
        <taxon>Pseudomonadati</taxon>
        <taxon>Pseudomonadota</taxon>
        <taxon>Gammaproteobacteria</taxon>
        <taxon>Alteromonadales</taxon>
        <taxon>Ferrimonadaceae</taxon>
        <taxon>Ferrimonas</taxon>
    </lineage>
</organism>
<reference evidence="3" key="1">
    <citation type="journal article" date="2019" name="Int. J. Syst. Evol. Microbiol.">
        <title>The Global Catalogue of Microorganisms (GCM) 10K type strain sequencing project: providing services to taxonomists for standard genome sequencing and annotation.</title>
        <authorList>
            <consortium name="The Broad Institute Genomics Platform"/>
            <consortium name="The Broad Institute Genome Sequencing Center for Infectious Disease"/>
            <person name="Wu L."/>
            <person name="Ma J."/>
        </authorList>
    </citation>
    <scope>NUCLEOTIDE SEQUENCE [LARGE SCALE GENOMIC DNA]</scope>
    <source>
        <strain evidence="3">JCM 18401</strain>
    </source>
</reference>
<proteinExistence type="predicted"/>
<feature type="signal peptide" evidence="1">
    <location>
        <begin position="1"/>
        <end position="19"/>
    </location>
</feature>
<dbReference type="InterPro" id="IPR021727">
    <property type="entry name" value="DUF3299"/>
</dbReference>
<protein>
    <submittedName>
        <fullName evidence="2">DUF3299 domain-containing protein</fullName>
    </submittedName>
</protein>
<evidence type="ECO:0000313" key="2">
    <source>
        <dbReference type="EMBL" id="GAA4893634.1"/>
    </source>
</evidence>
<evidence type="ECO:0000313" key="3">
    <source>
        <dbReference type="Proteomes" id="UP001499988"/>
    </source>
</evidence>
<dbReference type="RefSeq" id="WP_345336097.1">
    <property type="nucleotide sequence ID" value="NZ_BAABJZ010000091.1"/>
</dbReference>
<evidence type="ECO:0000256" key="1">
    <source>
        <dbReference type="SAM" id="SignalP"/>
    </source>
</evidence>
<sequence>MKYCTTLLLLLSLTTPAWATERTLGWGDLMPQLSEIRAQLGIAETDPPQPLDWQQVQTLLVQELDGQQIRLPGFIVPLSHDDTRVTEFLLVPTYGACIHMPPPPPNQLLHVHYPDGIEVQDLQQAVWIYGQIHTEGEDKSGFDAGYRLDARAVELYQP</sequence>
<dbReference type="EMBL" id="BAABJZ010000091">
    <property type="protein sequence ID" value="GAA4893634.1"/>
    <property type="molecule type" value="Genomic_DNA"/>
</dbReference>
<accession>A0ABP9F658</accession>
<dbReference type="Gene3D" id="2.40.50.870">
    <property type="entry name" value="Protein of unknown function (DUF3299)"/>
    <property type="match status" value="1"/>
</dbReference>
<keyword evidence="1" id="KW-0732">Signal</keyword>